<dbReference type="Proteomes" id="UP001597641">
    <property type="component" value="Unassembled WGS sequence"/>
</dbReference>
<dbReference type="PROSITE" id="PS51257">
    <property type="entry name" value="PROKAR_LIPOPROTEIN"/>
    <property type="match status" value="1"/>
</dbReference>
<accession>A0ABW6C3U8</accession>
<keyword evidence="2" id="KW-1185">Reference proteome</keyword>
<reference evidence="2" key="1">
    <citation type="journal article" date="2019" name="Int. J. Syst. Evol. Microbiol.">
        <title>The Global Catalogue of Microorganisms (GCM) 10K type strain sequencing project: providing services to taxonomists for standard genome sequencing and annotation.</title>
        <authorList>
            <consortium name="The Broad Institute Genomics Platform"/>
            <consortium name="The Broad Institute Genome Sequencing Center for Infectious Disease"/>
            <person name="Wu L."/>
            <person name="Ma J."/>
        </authorList>
    </citation>
    <scope>NUCLEOTIDE SEQUENCE [LARGE SCALE GENOMIC DNA]</scope>
    <source>
        <strain evidence="2">KCTC 23984</strain>
    </source>
</reference>
<evidence type="ECO:0000313" key="2">
    <source>
        <dbReference type="Proteomes" id="UP001597641"/>
    </source>
</evidence>
<evidence type="ECO:0008006" key="3">
    <source>
        <dbReference type="Google" id="ProtNLM"/>
    </source>
</evidence>
<name>A0ABW6C3U8_9BACT</name>
<evidence type="ECO:0000313" key="1">
    <source>
        <dbReference type="EMBL" id="MFD3003868.1"/>
    </source>
</evidence>
<proteinExistence type="predicted"/>
<sequence>MKKILYIAIALGAASCSARNDLQETFGNVVEAGTDMALDTLQNIADEELQSHTGIDSLATRLHSADTIDVEREVKHELLKQLSE</sequence>
<protein>
    <recommendedName>
        <fullName evidence="3">Lipoprotein</fullName>
    </recommendedName>
</protein>
<dbReference type="RefSeq" id="WP_377492097.1">
    <property type="nucleotide sequence ID" value="NZ_JBHUOX010000047.1"/>
</dbReference>
<comment type="caution">
    <text evidence="1">The sequence shown here is derived from an EMBL/GenBank/DDBJ whole genome shotgun (WGS) entry which is preliminary data.</text>
</comment>
<dbReference type="EMBL" id="JBHUOX010000047">
    <property type="protein sequence ID" value="MFD3003868.1"/>
    <property type="molecule type" value="Genomic_DNA"/>
</dbReference>
<gene>
    <name evidence="1" type="ORF">ACFS7Z_26165</name>
</gene>
<organism evidence="1 2">
    <name type="scientific">Pontibacter toksunensis</name>
    <dbReference type="NCBI Taxonomy" id="1332631"/>
    <lineage>
        <taxon>Bacteria</taxon>
        <taxon>Pseudomonadati</taxon>
        <taxon>Bacteroidota</taxon>
        <taxon>Cytophagia</taxon>
        <taxon>Cytophagales</taxon>
        <taxon>Hymenobacteraceae</taxon>
        <taxon>Pontibacter</taxon>
    </lineage>
</organism>